<gene>
    <name evidence="1" type="ORF">BCF50_3437</name>
</gene>
<organism evidence="1 2">
    <name type="scientific">Chryseobacterium daecheongense</name>
    <dbReference type="NCBI Taxonomy" id="192389"/>
    <lineage>
        <taxon>Bacteria</taxon>
        <taxon>Pseudomonadati</taxon>
        <taxon>Bacteroidota</taxon>
        <taxon>Flavobacteriia</taxon>
        <taxon>Flavobacteriales</taxon>
        <taxon>Weeksellaceae</taxon>
        <taxon>Chryseobacterium group</taxon>
        <taxon>Chryseobacterium</taxon>
    </lineage>
</organism>
<proteinExistence type="predicted"/>
<evidence type="ECO:0000313" key="1">
    <source>
        <dbReference type="EMBL" id="TDX90247.1"/>
    </source>
</evidence>
<dbReference type="EMBL" id="SOQW01000005">
    <property type="protein sequence ID" value="TDX90247.1"/>
    <property type="molecule type" value="Genomic_DNA"/>
</dbReference>
<sequence>MTLKVQEYKNKILLMKNAKLLSREAQKSINGGASRIICCEYNDNGKCILWIGPGQNCP</sequence>
<dbReference type="Proteomes" id="UP000295709">
    <property type="component" value="Unassembled WGS sequence"/>
</dbReference>
<name>A0ABY2FRN6_9FLAO</name>
<protein>
    <recommendedName>
        <fullName evidence="3">Bacteriocin</fullName>
    </recommendedName>
</protein>
<accession>A0ABY2FRN6</accession>
<reference evidence="1 2" key="1">
    <citation type="submission" date="2019-03" db="EMBL/GenBank/DDBJ databases">
        <title>Genomic Encyclopedia of Archaeal and Bacterial Type Strains, Phase II (KMG-II): from individual species to whole genera.</title>
        <authorList>
            <person name="Goeker M."/>
        </authorList>
    </citation>
    <scope>NUCLEOTIDE SEQUENCE [LARGE SCALE GENOMIC DNA]</scope>
    <source>
        <strain evidence="1 2">DSM 15235</strain>
    </source>
</reference>
<comment type="caution">
    <text evidence="1">The sequence shown here is derived from an EMBL/GenBank/DDBJ whole genome shotgun (WGS) entry which is preliminary data.</text>
</comment>
<keyword evidence="2" id="KW-1185">Reference proteome</keyword>
<evidence type="ECO:0000313" key="2">
    <source>
        <dbReference type="Proteomes" id="UP000295709"/>
    </source>
</evidence>
<evidence type="ECO:0008006" key="3">
    <source>
        <dbReference type="Google" id="ProtNLM"/>
    </source>
</evidence>